<feature type="region of interest" description="Disordered" evidence="2">
    <location>
        <begin position="151"/>
        <end position="172"/>
    </location>
</feature>
<feature type="non-terminal residue" evidence="3">
    <location>
        <position position="233"/>
    </location>
</feature>
<dbReference type="AlphaFoldDB" id="X0Y253"/>
<evidence type="ECO:0000313" key="3">
    <source>
        <dbReference type="EMBL" id="GAG49924.1"/>
    </source>
</evidence>
<organism evidence="3">
    <name type="scientific">marine sediment metagenome</name>
    <dbReference type="NCBI Taxonomy" id="412755"/>
    <lineage>
        <taxon>unclassified sequences</taxon>
        <taxon>metagenomes</taxon>
        <taxon>ecological metagenomes</taxon>
    </lineage>
</organism>
<comment type="caution">
    <text evidence="3">The sequence shown here is derived from an EMBL/GenBank/DDBJ whole genome shotgun (WGS) entry which is preliminary data.</text>
</comment>
<name>X0Y253_9ZZZZ</name>
<evidence type="ECO:0000256" key="1">
    <source>
        <dbReference type="SAM" id="Coils"/>
    </source>
</evidence>
<sequence>VTTQIVKKKIGIFMVLMDTVYEATSKEKAKKEKKQPGIIAKPKEIFRNFTAGAEIVGKWSKHGWELASQRLSELGFQTSKVGAEFVMEQLARGYDALEDEKVRQAEKCLERIERKLESFTLEDQKAVEAEITAFKRELSLSIEKPRPKVPISSIPEAVKPKPKEKAELPTEEELDVEELERFVRLALSQKVSPSLIRRRLLQNGWSAPQINKAFSKFSVTEKAGEQEEEPEAD</sequence>
<evidence type="ECO:0000256" key="2">
    <source>
        <dbReference type="SAM" id="MobiDB-lite"/>
    </source>
</evidence>
<dbReference type="EMBL" id="BARS01051922">
    <property type="protein sequence ID" value="GAG49924.1"/>
    <property type="molecule type" value="Genomic_DNA"/>
</dbReference>
<gene>
    <name evidence="3" type="ORF">S01H1_77270</name>
</gene>
<proteinExistence type="predicted"/>
<protein>
    <submittedName>
        <fullName evidence="3">Uncharacterized protein</fullName>
    </submittedName>
</protein>
<accession>X0Y253</accession>
<feature type="non-terminal residue" evidence="3">
    <location>
        <position position="1"/>
    </location>
</feature>
<feature type="compositionally biased region" description="Basic and acidic residues" evidence="2">
    <location>
        <begin position="158"/>
        <end position="168"/>
    </location>
</feature>
<reference evidence="3" key="1">
    <citation type="journal article" date="2014" name="Front. Microbiol.">
        <title>High frequency of phylogenetically diverse reductive dehalogenase-homologous genes in deep subseafloor sedimentary metagenomes.</title>
        <authorList>
            <person name="Kawai M."/>
            <person name="Futagami T."/>
            <person name="Toyoda A."/>
            <person name="Takaki Y."/>
            <person name="Nishi S."/>
            <person name="Hori S."/>
            <person name="Arai W."/>
            <person name="Tsubouchi T."/>
            <person name="Morono Y."/>
            <person name="Uchiyama I."/>
            <person name="Ito T."/>
            <person name="Fujiyama A."/>
            <person name="Inagaki F."/>
            <person name="Takami H."/>
        </authorList>
    </citation>
    <scope>NUCLEOTIDE SEQUENCE</scope>
    <source>
        <strain evidence="3">Expedition CK06-06</strain>
    </source>
</reference>
<feature type="coiled-coil region" evidence="1">
    <location>
        <begin position="87"/>
        <end position="122"/>
    </location>
</feature>
<keyword evidence="1" id="KW-0175">Coiled coil</keyword>